<dbReference type="SUPFAM" id="SSF51735">
    <property type="entry name" value="NAD(P)-binding Rossmann-fold domains"/>
    <property type="match status" value="1"/>
</dbReference>
<evidence type="ECO:0000313" key="3">
    <source>
        <dbReference type="Proteomes" id="UP001341245"/>
    </source>
</evidence>
<reference evidence="2 3" key="1">
    <citation type="submission" date="2023-11" db="EMBL/GenBank/DDBJ databases">
        <title>Draft genome sequence and annotation of the polyextremotolerant black yeast-like fungus Aureobasidium pullulans NRRL 62042.</title>
        <authorList>
            <person name="Dielentheis-Frenken M.R.E."/>
            <person name="Wibberg D."/>
            <person name="Blank L.M."/>
            <person name="Tiso T."/>
        </authorList>
    </citation>
    <scope>NUCLEOTIDE SEQUENCE [LARGE SCALE GENOMIC DNA]</scope>
    <source>
        <strain evidence="2 3">NRRL 62042</strain>
    </source>
</reference>
<accession>A0ABR0TSC3</accession>
<evidence type="ECO:0000256" key="1">
    <source>
        <dbReference type="ARBA" id="ARBA00023002"/>
    </source>
</evidence>
<dbReference type="Proteomes" id="UP001341245">
    <property type="component" value="Unassembled WGS sequence"/>
</dbReference>
<comment type="caution">
    <text evidence="2">The sequence shown here is derived from an EMBL/GenBank/DDBJ whole genome shotgun (WGS) entry which is preliminary data.</text>
</comment>
<evidence type="ECO:0008006" key="4">
    <source>
        <dbReference type="Google" id="ProtNLM"/>
    </source>
</evidence>
<protein>
    <recommendedName>
        <fullName evidence="4">Retinol dehydrogenase 12</fullName>
    </recommendedName>
</protein>
<dbReference type="InterPro" id="IPR002347">
    <property type="entry name" value="SDR_fam"/>
</dbReference>
<proteinExistence type="predicted"/>
<dbReference type="EMBL" id="JASGXD010000002">
    <property type="protein sequence ID" value="KAK6007365.1"/>
    <property type="molecule type" value="Genomic_DNA"/>
</dbReference>
<name>A0ABR0TSC3_AURPU</name>
<dbReference type="InterPro" id="IPR036291">
    <property type="entry name" value="NAD(P)-bd_dom_sf"/>
</dbReference>
<keyword evidence="3" id="KW-1185">Reference proteome</keyword>
<dbReference type="PANTHER" id="PTHR43157:SF31">
    <property type="entry name" value="PHOSPHATIDYLINOSITOL-GLYCAN BIOSYNTHESIS CLASS F PROTEIN"/>
    <property type="match status" value="1"/>
</dbReference>
<dbReference type="PRINTS" id="PR00081">
    <property type="entry name" value="GDHRDH"/>
</dbReference>
<evidence type="ECO:0000313" key="2">
    <source>
        <dbReference type="EMBL" id="KAK6007365.1"/>
    </source>
</evidence>
<keyword evidence="1" id="KW-0560">Oxidoreductase</keyword>
<sequence length="332" mass="36308">MGYATTFLYSQLFTKLPSPDASFAGQTVIITGSNTGLGLEAARHIARLGAAKVILACRTITKGQAAAADITTSEHLTSDRIEVWGLDLSSYESVKAFGQRVQGLERLDAFIQNAGILTYQYRLEEGEESHITINVTSAILLGLSILPKLRESARKYGSRGRLSFVGSDLQYIAKFKESETTGSLYAALNNKEGIDMGDRYKVSKLLLLYAVREIAARSPVTQDSNVVIDYLTPGACKSDIFRDDASWLQKLVMSIMMSIIARTTEQGSRALVHASSPEISTKAHGAFLMDCQVFPNGDNVDSEQGRKIQEKFTEELFAKLETIQPGVTSCLQ</sequence>
<dbReference type="Gene3D" id="3.40.50.720">
    <property type="entry name" value="NAD(P)-binding Rossmann-like Domain"/>
    <property type="match status" value="1"/>
</dbReference>
<dbReference type="PANTHER" id="PTHR43157">
    <property type="entry name" value="PHOSPHATIDYLINOSITOL-GLYCAN BIOSYNTHESIS CLASS F PROTEIN-RELATED"/>
    <property type="match status" value="1"/>
</dbReference>
<gene>
    <name evidence="2" type="ORF">QM012_004179</name>
</gene>
<organism evidence="2 3">
    <name type="scientific">Aureobasidium pullulans</name>
    <name type="common">Black yeast</name>
    <name type="synonym">Pullularia pullulans</name>
    <dbReference type="NCBI Taxonomy" id="5580"/>
    <lineage>
        <taxon>Eukaryota</taxon>
        <taxon>Fungi</taxon>
        <taxon>Dikarya</taxon>
        <taxon>Ascomycota</taxon>
        <taxon>Pezizomycotina</taxon>
        <taxon>Dothideomycetes</taxon>
        <taxon>Dothideomycetidae</taxon>
        <taxon>Dothideales</taxon>
        <taxon>Saccotheciaceae</taxon>
        <taxon>Aureobasidium</taxon>
    </lineage>
</organism>
<dbReference type="Pfam" id="PF00106">
    <property type="entry name" value="adh_short"/>
    <property type="match status" value="1"/>
</dbReference>